<dbReference type="EMBL" id="KE525400">
    <property type="protein sequence ID" value="KFB52613.1"/>
    <property type="molecule type" value="Genomic_DNA"/>
</dbReference>
<organism evidence="2">
    <name type="scientific">Anopheles sinensis</name>
    <name type="common">Mosquito</name>
    <dbReference type="NCBI Taxonomy" id="74873"/>
    <lineage>
        <taxon>Eukaryota</taxon>
        <taxon>Metazoa</taxon>
        <taxon>Ecdysozoa</taxon>
        <taxon>Arthropoda</taxon>
        <taxon>Hexapoda</taxon>
        <taxon>Insecta</taxon>
        <taxon>Pterygota</taxon>
        <taxon>Neoptera</taxon>
        <taxon>Endopterygota</taxon>
        <taxon>Diptera</taxon>
        <taxon>Nematocera</taxon>
        <taxon>Culicoidea</taxon>
        <taxon>Culicidae</taxon>
        <taxon>Anophelinae</taxon>
        <taxon>Anopheles</taxon>
    </lineage>
</organism>
<evidence type="ECO:0000313" key="3">
    <source>
        <dbReference type="EnsemblMetazoa" id="ASIC020863-PA"/>
    </source>
</evidence>
<evidence type="ECO:0000313" key="2">
    <source>
        <dbReference type="EMBL" id="KFB52613.1"/>
    </source>
</evidence>
<dbReference type="OrthoDB" id="44841at2759"/>
<dbReference type="OMA" id="PSCESCE"/>
<dbReference type="VEuPathDB" id="VectorBase:ASIS000722"/>
<feature type="compositionally biased region" description="Acidic residues" evidence="1">
    <location>
        <begin position="104"/>
        <end position="117"/>
    </location>
</feature>
<gene>
    <name evidence="2" type="ORF">ZHAS_00020863</name>
</gene>
<dbReference type="AlphaFoldDB" id="A0A084WQW9"/>
<dbReference type="EMBL" id="ATLV01025788">
    <property type="status" value="NOT_ANNOTATED_CDS"/>
    <property type="molecule type" value="Genomic_DNA"/>
</dbReference>
<dbReference type="Proteomes" id="UP000030765">
    <property type="component" value="Unassembled WGS sequence"/>
</dbReference>
<feature type="region of interest" description="Disordered" evidence="1">
    <location>
        <begin position="146"/>
        <end position="168"/>
    </location>
</feature>
<reference evidence="2 4" key="1">
    <citation type="journal article" date="2014" name="BMC Genomics">
        <title>Genome sequence of Anopheles sinensis provides insight into genetics basis of mosquito competence for malaria parasites.</title>
        <authorList>
            <person name="Zhou D."/>
            <person name="Zhang D."/>
            <person name="Ding G."/>
            <person name="Shi L."/>
            <person name="Hou Q."/>
            <person name="Ye Y."/>
            <person name="Xu Y."/>
            <person name="Zhou H."/>
            <person name="Xiong C."/>
            <person name="Li S."/>
            <person name="Yu J."/>
            <person name="Hong S."/>
            <person name="Yu X."/>
            <person name="Zou P."/>
            <person name="Chen C."/>
            <person name="Chang X."/>
            <person name="Wang W."/>
            <person name="Lv Y."/>
            <person name="Sun Y."/>
            <person name="Ma L."/>
            <person name="Shen B."/>
            <person name="Zhu C."/>
        </authorList>
    </citation>
    <scope>NUCLEOTIDE SEQUENCE [LARGE SCALE GENOMIC DNA]</scope>
</reference>
<sequence length="235" mass="26960">MFFSQPVPGDSRRSSFDSMSSHDHRSLSCESCDSLSVLAVEQQLRQMQQQLNEISVIPMQIQATLSFLTKTLSKFAPPELQMQLPEALRATANEQVEEATKQEESEETDENDYDGDQLEEAEENDEYAITLESLFDESKVLPVVSTPEGDEAENQQEEDDDVEPDISEEERSRIEKLERIIKLQKTWPWSQQEKPIHKRSNCHLVPSVALERSKIKQITDIGSLPFYKHGYLTRV</sequence>
<accession>A0A084WQW9</accession>
<dbReference type="EnsemblMetazoa" id="ASIC020863-RA">
    <property type="protein sequence ID" value="ASIC020863-PA"/>
    <property type="gene ID" value="ASIC020863"/>
</dbReference>
<evidence type="ECO:0000313" key="4">
    <source>
        <dbReference type="Proteomes" id="UP000030765"/>
    </source>
</evidence>
<protein>
    <submittedName>
        <fullName evidence="2">AGAP003937-PD-like protein</fullName>
    </submittedName>
</protein>
<feature type="region of interest" description="Disordered" evidence="1">
    <location>
        <begin position="1"/>
        <end position="27"/>
    </location>
</feature>
<evidence type="ECO:0000256" key="1">
    <source>
        <dbReference type="SAM" id="MobiDB-lite"/>
    </source>
</evidence>
<dbReference type="STRING" id="74873.A0A084WQW9"/>
<proteinExistence type="predicted"/>
<reference evidence="3" key="2">
    <citation type="submission" date="2020-05" db="UniProtKB">
        <authorList>
            <consortium name="EnsemblMetazoa"/>
        </authorList>
    </citation>
    <scope>IDENTIFICATION</scope>
</reference>
<dbReference type="VEuPathDB" id="VectorBase:ASIC020863"/>
<keyword evidence="4" id="KW-1185">Reference proteome</keyword>
<feature type="compositionally biased region" description="Basic and acidic residues" evidence="1">
    <location>
        <begin position="10"/>
        <end position="27"/>
    </location>
</feature>
<feature type="region of interest" description="Disordered" evidence="1">
    <location>
        <begin position="93"/>
        <end position="117"/>
    </location>
</feature>
<name>A0A084WQW9_ANOSI</name>
<feature type="compositionally biased region" description="Acidic residues" evidence="1">
    <location>
        <begin position="148"/>
        <end position="168"/>
    </location>
</feature>